<dbReference type="Gene3D" id="2.170.130.10">
    <property type="entry name" value="TonB-dependent receptor, plug domain"/>
    <property type="match status" value="1"/>
</dbReference>
<dbReference type="AlphaFoldDB" id="A0A7W1X043"/>
<keyword evidence="7 12" id="KW-0798">TonB box</keyword>
<keyword evidence="5 13" id="KW-0732">Signal</keyword>
<evidence type="ECO:0000256" key="2">
    <source>
        <dbReference type="ARBA" id="ARBA00022448"/>
    </source>
</evidence>
<name>A0A7W1X043_9GAMM</name>
<evidence type="ECO:0000256" key="5">
    <source>
        <dbReference type="ARBA" id="ARBA00022729"/>
    </source>
</evidence>
<keyword evidence="8 10" id="KW-0472">Membrane</keyword>
<keyword evidence="9 10" id="KW-0998">Cell outer membrane</keyword>
<dbReference type="PROSITE" id="PS52016">
    <property type="entry name" value="TONB_DEPENDENT_REC_3"/>
    <property type="match status" value="1"/>
</dbReference>
<dbReference type="Pfam" id="PF00593">
    <property type="entry name" value="TonB_dep_Rec_b-barrel"/>
    <property type="match status" value="1"/>
</dbReference>
<evidence type="ECO:0000313" key="16">
    <source>
        <dbReference type="EMBL" id="MBA4503435.1"/>
    </source>
</evidence>
<dbReference type="InterPro" id="IPR036942">
    <property type="entry name" value="Beta-barrel_TonB_sf"/>
</dbReference>
<evidence type="ECO:0000256" key="6">
    <source>
        <dbReference type="ARBA" id="ARBA00023065"/>
    </source>
</evidence>
<dbReference type="SUPFAM" id="SSF56935">
    <property type="entry name" value="Porins"/>
    <property type="match status" value="1"/>
</dbReference>
<dbReference type="CDD" id="cd01347">
    <property type="entry name" value="ligand_gated_channel"/>
    <property type="match status" value="1"/>
</dbReference>
<feature type="short sequence motif" description="TonB C-terminal box" evidence="11">
    <location>
        <begin position="613"/>
        <end position="630"/>
    </location>
</feature>
<keyword evidence="2 10" id="KW-0813">Transport</keyword>
<feature type="domain" description="TonB-dependent receptor plug" evidence="15">
    <location>
        <begin position="45"/>
        <end position="152"/>
    </location>
</feature>
<evidence type="ECO:0000256" key="13">
    <source>
        <dbReference type="SAM" id="SignalP"/>
    </source>
</evidence>
<dbReference type="PANTHER" id="PTHR30069:SF53">
    <property type="entry name" value="COLICIN I RECEPTOR-RELATED"/>
    <property type="match status" value="1"/>
</dbReference>
<evidence type="ECO:0000256" key="3">
    <source>
        <dbReference type="ARBA" id="ARBA00022452"/>
    </source>
</evidence>
<keyword evidence="17" id="KW-1185">Reference proteome</keyword>
<dbReference type="Gene3D" id="2.40.170.20">
    <property type="entry name" value="TonB-dependent receptor, beta-barrel domain"/>
    <property type="match status" value="1"/>
</dbReference>
<evidence type="ECO:0000256" key="10">
    <source>
        <dbReference type="PROSITE-ProRule" id="PRU01360"/>
    </source>
</evidence>
<keyword evidence="6" id="KW-0406">Ion transport</keyword>
<accession>A0A7W1X043</accession>
<evidence type="ECO:0000256" key="4">
    <source>
        <dbReference type="ARBA" id="ARBA00022692"/>
    </source>
</evidence>
<evidence type="ECO:0000256" key="9">
    <source>
        <dbReference type="ARBA" id="ARBA00023237"/>
    </source>
</evidence>
<feature type="chain" id="PRO_5030744202" evidence="13">
    <location>
        <begin position="26"/>
        <end position="630"/>
    </location>
</feature>
<dbReference type="Proteomes" id="UP000538931">
    <property type="component" value="Unassembled WGS sequence"/>
</dbReference>
<dbReference type="RefSeq" id="WP_181741227.1">
    <property type="nucleotide sequence ID" value="NZ_JACEMT010000053.1"/>
</dbReference>
<protein>
    <submittedName>
        <fullName evidence="16">TonB-dependent receptor</fullName>
    </submittedName>
</protein>
<comment type="caution">
    <text evidence="16">The sequence shown here is derived from an EMBL/GenBank/DDBJ whole genome shotgun (WGS) entry which is preliminary data.</text>
</comment>
<evidence type="ECO:0000256" key="8">
    <source>
        <dbReference type="ARBA" id="ARBA00023136"/>
    </source>
</evidence>
<dbReference type="InterPro" id="IPR037066">
    <property type="entry name" value="Plug_dom_sf"/>
</dbReference>
<evidence type="ECO:0000313" key="17">
    <source>
        <dbReference type="Proteomes" id="UP000538931"/>
    </source>
</evidence>
<evidence type="ECO:0000259" key="15">
    <source>
        <dbReference type="Pfam" id="PF07715"/>
    </source>
</evidence>
<keyword evidence="3 10" id="KW-1134">Transmembrane beta strand</keyword>
<dbReference type="InterPro" id="IPR000531">
    <property type="entry name" value="Beta-barrel_TonB"/>
</dbReference>
<proteinExistence type="inferred from homology"/>
<dbReference type="EMBL" id="JACEMT010000053">
    <property type="protein sequence ID" value="MBA4503435.1"/>
    <property type="molecule type" value="Genomic_DNA"/>
</dbReference>
<dbReference type="PANTHER" id="PTHR30069">
    <property type="entry name" value="TONB-DEPENDENT OUTER MEMBRANE RECEPTOR"/>
    <property type="match status" value="1"/>
</dbReference>
<dbReference type="GO" id="GO:0044718">
    <property type="term" value="P:siderophore transmembrane transport"/>
    <property type="evidence" value="ECO:0007669"/>
    <property type="project" value="TreeGrafter"/>
</dbReference>
<dbReference type="GO" id="GO:0015344">
    <property type="term" value="F:siderophore uptake transmembrane transporter activity"/>
    <property type="evidence" value="ECO:0007669"/>
    <property type="project" value="TreeGrafter"/>
</dbReference>
<dbReference type="GO" id="GO:0009279">
    <property type="term" value="C:cell outer membrane"/>
    <property type="evidence" value="ECO:0007669"/>
    <property type="project" value="UniProtKB-SubCell"/>
</dbReference>
<evidence type="ECO:0000256" key="11">
    <source>
        <dbReference type="PROSITE-ProRule" id="PRU10144"/>
    </source>
</evidence>
<evidence type="ECO:0000256" key="7">
    <source>
        <dbReference type="ARBA" id="ARBA00023077"/>
    </source>
</evidence>
<evidence type="ECO:0000259" key="14">
    <source>
        <dbReference type="Pfam" id="PF00593"/>
    </source>
</evidence>
<keyword evidence="16" id="KW-0675">Receptor</keyword>
<evidence type="ECO:0000256" key="1">
    <source>
        <dbReference type="ARBA" id="ARBA00004571"/>
    </source>
</evidence>
<keyword evidence="4 10" id="KW-0812">Transmembrane</keyword>
<dbReference type="Pfam" id="PF07715">
    <property type="entry name" value="Plug"/>
    <property type="match status" value="1"/>
</dbReference>
<evidence type="ECO:0000256" key="12">
    <source>
        <dbReference type="RuleBase" id="RU003357"/>
    </source>
</evidence>
<sequence>MRTRFSLHLLALAPLGLVLTSPVTAAASMDNHVITAKAPVDATRYSGTVSVLTADDIRRSGATTLSRALQHLPGVYLSHTGNVSQQAPRIRGFSHEQTLVLIDGKRVPNTDRNLSFAPAYRYNWVPMSQVERIEVIRGPGSSLYGADAMAGVINIITKKASSQWQGNLNGSLGHLDGSHQNDDFGAALRGPLGDKADLSLSVSERNEDAIKDDNGASLTSDMRSRTLQADLGFDFNTDNRLELGLLYGEEKGGDIDISDFMGTTYTSDYRLDQTRRRLSADYLTRLGGFDFQAGASQGKADLTEGRSDWTIDEDNYQLELNGALGTSQHLNMGLQHRRETVSRSDMNFHEQVDATTLTLQDIIALTSEHSLTLGLAYDHHSKYDAEFSPKLYWNWQDDSGWGLRAGYGQSYLAPSLREGSSEYVIQAGPFRRYEGNDDLQPETNRTYELGLSYIQPDWRSKLTLFHNRIDNLISTREFQQGPVTVARYSNVNKAQTQGLEAEFDLNPTEHSRVSVNYTWLDSQNRSGPHDGKTLVDTPEHLFKVRLEHDLPRHDSTLYAAWRYTGSQYTNAINSDKLDAYQVVDLGLGTRLGAHAHMRFGINNLFDEVIEQGGELLEPGRELKLTLSADF</sequence>
<dbReference type="InterPro" id="IPR010917">
    <property type="entry name" value="TonB_rcpt_CS"/>
</dbReference>
<comment type="similarity">
    <text evidence="10 12">Belongs to the TonB-dependent receptor family.</text>
</comment>
<dbReference type="InterPro" id="IPR012910">
    <property type="entry name" value="Plug_dom"/>
</dbReference>
<comment type="subcellular location">
    <subcellularLocation>
        <location evidence="1 10">Cell outer membrane</location>
        <topology evidence="1 10">Multi-pass membrane protein</topology>
    </subcellularLocation>
</comment>
<reference evidence="16 17" key="1">
    <citation type="submission" date="2020-07" db="EMBL/GenBank/DDBJ databases">
        <title>Bacterium isolated from marien macroalgae.</title>
        <authorList>
            <person name="Zhu K."/>
            <person name="Lu D."/>
            <person name="Du Z."/>
        </authorList>
    </citation>
    <scope>NUCLEOTIDE SEQUENCE [LARGE SCALE GENOMIC DNA]</scope>
    <source>
        <strain evidence="16 17">3-1745</strain>
    </source>
</reference>
<organism evidence="16 17">
    <name type="scientific">Marinobacterium marinum</name>
    <dbReference type="NCBI Taxonomy" id="2756129"/>
    <lineage>
        <taxon>Bacteria</taxon>
        <taxon>Pseudomonadati</taxon>
        <taxon>Pseudomonadota</taxon>
        <taxon>Gammaproteobacteria</taxon>
        <taxon>Oceanospirillales</taxon>
        <taxon>Oceanospirillaceae</taxon>
        <taxon>Marinobacterium</taxon>
    </lineage>
</organism>
<gene>
    <name evidence="16" type="ORF">H1S06_13835</name>
</gene>
<dbReference type="InterPro" id="IPR039426">
    <property type="entry name" value="TonB-dep_rcpt-like"/>
</dbReference>
<dbReference type="PROSITE" id="PS01156">
    <property type="entry name" value="TONB_DEPENDENT_REC_2"/>
    <property type="match status" value="1"/>
</dbReference>
<feature type="signal peptide" evidence="13">
    <location>
        <begin position="1"/>
        <end position="25"/>
    </location>
</feature>
<feature type="domain" description="TonB-dependent receptor-like beta-barrel" evidence="14">
    <location>
        <begin position="194"/>
        <end position="604"/>
    </location>
</feature>